<dbReference type="InterPro" id="IPR036365">
    <property type="entry name" value="PGBD-like_sf"/>
</dbReference>
<evidence type="ECO:0000313" key="3">
    <source>
        <dbReference type="EMBL" id="QYZ70492.1"/>
    </source>
</evidence>
<sequence length="409" mass="43132">MDRRAFLSGISLLALSACGGGGGTPTRGPEPDFPKAPNPGWDQWVADFLPRAQSRGISQSTLDMAFRDAGYLPGAVERYQNQTEFKRSLEDYLAIAASNERVSQGKAAMSRYAGLLDAIEARYGVDRDVIVAVWGLESFYGTRQGTAPVISALSTLAYASGRSGFYEDQLVAALKILQRGDITPARMTGSWAGAMGQTQFIPTTYLAYAVDFAGDGKADIWSADPTDALASAANYLKKSGWTKGQPWGVEVVLPSGFNTALIGRGKGRSPSEWASMGVRAASGGTVPDYGVASIIRPSGASGPAFMIFNNFNVILRYNNAESYAIGVGYLSDLLSGGPRLQASFPPDAQGLTQADRQRIQQRLTALGFDTGGTDGVIGAKSEAAIRAFQASRGLPVTGQATPELLAALG</sequence>
<dbReference type="EMBL" id="CP069370">
    <property type="protein sequence ID" value="QYZ70492.1"/>
    <property type="molecule type" value="Genomic_DNA"/>
</dbReference>
<evidence type="ECO:0000259" key="1">
    <source>
        <dbReference type="Pfam" id="PF01471"/>
    </source>
</evidence>
<dbReference type="InterPro" id="IPR036366">
    <property type="entry name" value="PGBDSf"/>
</dbReference>
<feature type="domain" description="Transglycosylase SLT" evidence="2">
    <location>
        <begin position="41"/>
        <end position="332"/>
    </location>
</feature>
<evidence type="ECO:0000313" key="4">
    <source>
        <dbReference type="Proteomes" id="UP000826300"/>
    </source>
</evidence>
<dbReference type="SUPFAM" id="SSF47090">
    <property type="entry name" value="PGBD-like"/>
    <property type="match status" value="1"/>
</dbReference>
<protein>
    <submittedName>
        <fullName evidence="3">Lytic murein transglycosylase</fullName>
    </submittedName>
</protein>
<dbReference type="Pfam" id="PF13406">
    <property type="entry name" value="SLT_2"/>
    <property type="match status" value="1"/>
</dbReference>
<dbReference type="GO" id="GO:0008933">
    <property type="term" value="F:peptidoglycan lytic transglycosylase activity"/>
    <property type="evidence" value="ECO:0007669"/>
    <property type="project" value="TreeGrafter"/>
</dbReference>
<reference evidence="3" key="1">
    <citation type="submission" date="2021-02" db="EMBL/GenBank/DDBJ databases">
        <title>Rhodobacter shimadae sp. nov., an aerobic anoxygenic phototrophic bacterium isolated from a hot spring.</title>
        <authorList>
            <person name="Muramatsu S."/>
            <person name="Haruta S."/>
            <person name="Hirose S."/>
            <person name="Hanada S."/>
        </authorList>
    </citation>
    <scope>NUCLEOTIDE SEQUENCE</scope>
    <source>
        <strain evidence="3">N10</strain>
    </source>
</reference>
<dbReference type="Gene3D" id="1.10.530.10">
    <property type="match status" value="1"/>
</dbReference>
<dbReference type="FunFam" id="1.10.8.350:FF:000001">
    <property type="entry name" value="Lytic murein transglycosylase B"/>
    <property type="match status" value="1"/>
</dbReference>
<dbReference type="PANTHER" id="PTHR30163">
    <property type="entry name" value="MEMBRANE-BOUND LYTIC MUREIN TRANSGLYCOSYLASE B"/>
    <property type="match status" value="1"/>
</dbReference>
<dbReference type="InterPro" id="IPR043426">
    <property type="entry name" value="MltB-like"/>
</dbReference>
<dbReference type="InterPro" id="IPR011970">
    <property type="entry name" value="MltB_2"/>
</dbReference>
<feature type="domain" description="Peptidoglycan binding-like" evidence="1">
    <location>
        <begin position="353"/>
        <end position="408"/>
    </location>
</feature>
<keyword evidence="4" id="KW-1185">Reference proteome</keyword>
<dbReference type="CDD" id="cd13399">
    <property type="entry name" value="Slt35-like"/>
    <property type="match status" value="1"/>
</dbReference>
<organism evidence="3 4">
    <name type="scientific">Neotabrizicola shimadae</name>
    <dbReference type="NCBI Taxonomy" id="2807096"/>
    <lineage>
        <taxon>Bacteria</taxon>
        <taxon>Pseudomonadati</taxon>
        <taxon>Pseudomonadota</taxon>
        <taxon>Alphaproteobacteria</taxon>
        <taxon>Rhodobacterales</taxon>
        <taxon>Paracoccaceae</taxon>
        <taxon>Neotabrizicola</taxon>
    </lineage>
</organism>
<dbReference type="SUPFAM" id="SSF53955">
    <property type="entry name" value="Lysozyme-like"/>
    <property type="match status" value="1"/>
</dbReference>
<accession>A0A8G0ZX03</accession>
<dbReference type="KEGG" id="nsm:JO391_02910"/>
<dbReference type="AlphaFoldDB" id="A0A8G0ZX03"/>
<dbReference type="GO" id="GO:0009253">
    <property type="term" value="P:peptidoglycan catabolic process"/>
    <property type="evidence" value="ECO:0007669"/>
    <property type="project" value="TreeGrafter"/>
</dbReference>
<dbReference type="Gene3D" id="1.10.101.10">
    <property type="entry name" value="PGBD-like superfamily/PGBD"/>
    <property type="match status" value="1"/>
</dbReference>
<name>A0A8G0ZX03_9RHOB</name>
<dbReference type="RefSeq" id="WP_220662710.1">
    <property type="nucleotide sequence ID" value="NZ_CP069370.1"/>
</dbReference>
<dbReference type="InterPro" id="IPR002477">
    <property type="entry name" value="Peptidoglycan-bd-like"/>
</dbReference>
<dbReference type="PANTHER" id="PTHR30163:SF8">
    <property type="entry name" value="LYTIC MUREIN TRANSGLYCOSYLASE"/>
    <property type="match status" value="1"/>
</dbReference>
<gene>
    <name evidence="3" type="ORF">JO391_02910</name>
</gene>
<dbReference type="InterPro" id="IPR023346">
    <property type="entry name" value="Lysozyme-like_dom_sf"/>
</dbReference>
<dbReference type="Proteomes" id="UP000826300">
    <property type="component" value="Chromosome"/>
</dbReference>
<dbReference type="PROSITE" id="PS51257">
    <property type="entry name" value="PROKAR_LIPOPROTEIN"/>
    <property type="match status" value="1"/>
</dbReference>
<dbReference type="NCBIfam" id="TIGR02283">
    <property type="entry name" value="MltB_2"/>
    <property type="match status" value="1"/>
</dbReference>
<dbReference type="Pfam" id="PF01471">
    <property type="entry name" value="PG_binding_1"/>
    <property type="match status" value="1"/>
</dbReference>
<dbReference type="InterPro" id="IPR031304">
    <property type="entry name" value="SLT_2"/>
</dbReference>
<proteinExistence type="predicted"/>
<evidence type="ECO:0000259" key="2">
    <source>
        <dbReference type="Pfam" id="PF13406"/>
    </source>
</evidence>
<dbReference type="Gene3D" id="1.10.8.350">
    <property type="entry name" value="Bacterial muramidase"/>
    <property type="match status" value="1"/>
</dbReference>